<feature type="signal peptide" evidence="2">
    <location>
        <begin position="1"/>
        <end position="20"/>
    </location>
</feature>
<feature type="region of interest" description="Disordered" evidence="1">
    <location>
        <begin position="20"/>
        <end position="58"/>
    </location>
</feature>
<evidence type="ECO:0000313" key="4">
    <source>
        <dbReference type="Proteomes" id="UP000019151"/>
    </source>
</evidence>
<dbReference type="AlphaFoldDB" id="W0RFP0"/>
<dbReference type="Proteomes" id="UP000019151">
    <property type="component" value="Chromosome"/>
</dbReference>
<gene>
    <name evidence="3" type="ORF">J421_2382</name>
</gene>
<evidence type="ECO:0000313" key="3">
    <source>
        <dbReference type="EMBL" id="AHG89919.1"/>
    </source>
</evidence>
<keyword evidence="4" id="KW-1185">Reference proteome</keyword>
<evidence type="ECO:0000256" key="1">
    <source>
        <dbReference type="SAM" id="MobiDB-lite"/>
    </source>
</evidence>
<accession>W0RFP0</accession>
<feature type="chain" id="PRO_5004794283" evidence="2">
    <location>
        <begin position="21"/>
        <end position="103"/>
    </location>
</feature>
<organism evidence="3 4">
    <name type="scientific">Gemmatirosa kalamazoonensis</name>
    <dbReference type="NCBI Taxonomy" id="861299"/>
    <lineage>
        <taxon>Bacteria</taxon>
        <taxon>Pseudomonadati</taxon>
        <taxon>Gemmatimonadota</taxon>
        <taxon>Gemmatimonadia</taxon>
        <taxon>Gemmatimonadales</taxon>
        <taxon>Gemmatimonadaceae</taxon>
        <taxon>Gemmatirosa</taxon>
    </lineage>
</organism>
<proteinExistence type="predicted"/>
<dbReference type="EMBL" id="CP007128">
    <property type="protein sequence ID" value="AHG89919.1"/>
    <property type="molecule type" value="Genomic_DNA"/>
</dbReference>
<dbReference type="KEGG" id="gba:J421_2382"/>
<dbReference type="HOGENOM" id="CLU_2259740_0_0_0"/>
<dbReference type="RefSeq" id="WP_148306276.1">
    <property type="nucleotide sequence ID" value="NZ_CP007128.1"/>
</dbReference>
<feature type="compositionally biased region" description="Basic residues" evidence="1">
    <location>
        <begin position="37"/>
        <end position="46"/>
    </location>
</feature>
<reference evidence="3 4" key="1">
    <citation type="journal article" date="2014" name="Genome Announc.">
        <title>Genome Sequence and Methylome of Soil Bacterium Gemmatirosa kalamazoonensis KBS708T, a Member of the Rarely Cultivated Gemmatimonadetes Phylum.</title>
        <authorList>
            <person name="Debruyn J.M."/>
            <person name="Radosevich M."/>
            <person name="Wommack K.E."/>
            <person name="Polson S.W."/>
            <person name="Hauser L.J."/>
            <person name="Fawaz M.N."/>
            <person name="Korlach J."/>
            <person name="Tsai Y.C."/>
        </authorList>
    </citation>
    <scope>NUCLEOTIDE SEQUENCE [LARGE SCALE GENOMIC DNA]</scope>
    <source>
        <strain evidence="3 4">KBS708</strain>
    </source>
</reference>
<sequence>MKRHLLSVLAVAAFASFAGAQERTPAQSDAKPVAKSTMKKSSRMHRTTYTSAGSIDRGGPGYSVHAVARDYARADDTHGDDLWRREQLMDAKCGKSRERCGKP</sequence>
<evidence type="ECO:0000256" key="2">
    <source>
        <dbReference type="SAM" id="SignalP"/>
    </source>
</evidence>
<dbReference type="InParanoid" id="W0RFP0"/>
<protein>
    <submittedName>
        <fullName evidence="3">Uncharacterized protein</fullName>
    </submittedName>
</protein>
<name>W0RFP0_9BACT</name>
<keyword evidence="2" id="KW-0732">Signal</keyword>
<dbReference type="STRING" id="861299.J421_2382"/>